<name>A0ABQ1SFV0_9FLAO</name>
<dbReference type="EMBL" id="BMGM01000003">
    <property type="protein sequence ID" value="GGE30109.1"/>
    <property type="molecule type" value="Genomic_DNA"/>
</dbReference>
<dbReference type="Proteomes" id="UP000599179">
    <property type="component" value="Unassembled WGS sequence"/>
</dbReference>
<comment type="caution">
    <text evidence="2">The sequence shown here is derived from an EMBL/GenBank/DDBJ whole genome shotgun (WGS) entry which is preliminary data.</text>
</comment>
<dbReference type="PROSITE" id="PS51257">
    <property type="entry name" value="PROKAR_LIPOPROTEIN"/>
    <property type="match status" value="1"/>
</dbReference>
<protein>
    <recommendedName>
        <fullName evidence="4">DUF2891 domain-containing protein</fullName>
    </recommendedName>
</protein>
<organism evidence="2 3">
    <name type="scientific">Psychroflexus planctonicus</name>
    <dbReference type="NCBI Taxonomy" id="1526575"/>
    <lineage>
        <taxon>Bacteria</taxon>
        <taxon>Pseudomonadati</taxon>
        <taxon>Bacteroidota</taxon>
        <taxon>Flavobacteriia</taxon>
        <taxon>Flavobacteriales</taxon>
        <taxon>Flavobacteriaceae</taxon>
        <taxon>Psychroflexus</taxon>
    </lineage>
</organism>
<gene>
    <name evidence="2" type="ORF">GCM10010832_08230</name>
</gene>
<accession>A0ABQ1SFV0</accession>
<dbReference type="InterPro" id="IPR021365">
    <property type="entry name" value="DUF2891"/>
</dbReference>
<evidence type="ECO:0000313" key="3">
    <source>
        <dbReference type="Proteomes" id="UP000599179"/>
    </source>
</evidence>
<sequence length="365" mass="42023">MKKLAVLTCVFLLFSCEFTTENQTSETTKTTFPEFTKENAEQLASLPLECISQEYPNKLGQVLGSESDLATPKELRPAFYGCFDWHSAVHGHWSLVVLLKKYPDLKQAESIKLQLKEHLSKEHIQQEIAFFETEENASFERTYGWAWLFQLATELHSWDDELSAELLQNIQPLVEVLETKMMDFLPKLVYPIRVGEHSNTAFALSFTYDYAVAFKKEALQNLIVERAKTYYLDDKNCPITWEPSGYDFLSPCLEEAKLMSKILNEDEFFDWSYAFLPELYDSNFDLEIAKVSDRSDGKLVHLDGLNFSRAWNLFELAKQPDLAHLEELANQHFVAAYPNLVGDAYEGSHWLGSFALYAIKQQKAL</sequence>
<evidence type="ECO:0000313" key="2">
    <source>
        <dbReference type="EMBL" id="GGE30109.1"/>
    </source>
</evidence>
<feature type="signal peptide" evidence="1">
    <location>
        <begin position="1"/>
        <end position="19"/>
    </location>
</feature>
<dbReference type="RefSeq" id="WP_188457831.1">
    <property type="nucleotide sequence ID" value="NZ_BMGM01000003.1"/>
</dbReference>
<proteinExistence type="predicted"/>
<reference evidence="3" key="1">
    <citation type="journal article" date="2019" name="Int. J. Syst. Evol. Microbiol.">
        <title>The Global Catalogue of Microorganisms (GCM) 10K type strain sequencing project: providing services to taxonomists for standard genome sequencing and annotation.</title>
        <authorList>
            <consortium name="The Broad Institute Genomics Platform"/>
            <consortium name="The Broad Institute Genome Sequencing Center for Infectious Disease"/>
            <person name="Wu L."/>
            <person name="Ma J."/>
        </authorList>
    </citation>
    <scope>NUCLEOTIDE SEQUENCE [LARGE SCALE GENOMIC DNA]</scope>
    <source>
        <strain evidence="3">CGMCC 1.12931</strain>
    </source>
</reference>
<dbReference type="Pfam" id="PF11199">
    <property type="entry name" value="DUF2891"/>
    <property type="match status" value="1"/>
</dbReference>
<evidence type="ECO:0008006" key="4">
    <source>
        <dbReference type="Google" id="ProtNLM"/>
    </source>
</evidence>
<keyword evidence="1" id="KW-0732">Signal</keyword>
<evidence type="ECO:0000256" key="1">
    <source>
        <dbReference type="SAM" id="SignalP"/>
    </source>
</evidence>
<feature type="chain" id="PRO_5046932051" description="DUF2891 domain-containing protein" evidence="1">
    <location>
        <begin position="20"/>
        <end position="365"/>
    </location>
</feature>
<keyword evidence="3" id="KW-1185">Reference proteome</keyword>